<feature type="compositionally biased region" description="Polar residues" evidence="1">
    <location>
        <begin position="79"/>
        <end position="91"/>
    </location>
</feature>
<feature type="region of interest" description="Disordered" evidence="1">
    <location>
        <begin position="51"/>
        <end position="154"/>
    </location>
</feature>
<evidence type="ECO:0000256" key="1">
    <source>
        <dbReference type="SAM" id="MobiDB-lite"/>
    </source>
</evidence>
<keyword evidence="3" id="KW-1185">Reference proteome</keyword>
<dbReference type="AlphaFoldDB" id="A0AAD1RW70"/>
<gene>
    <name evidence="2" type="ORF">PECUL_23A023071</name>
</gene>
<protein>
    <submittedName>
        <fullName evidence="2">Uncharacterized protein</fullName>
    </submittedName>
</protein>
<proteinExistence type="predicted"/>
<reference evidence="2" key="1">
    <citation type="submission" date="2022-03" db="EMBL/GenBank/DDBJ databases">
        <authorList>
            <person name="Alioto T."/>
            <person name="Alioto T."/>
            <person name="Gomez Garrido J."/>
        </authorList>
    </citation>
    <scope>NUCLEOTIDE SEQUENCE</scope>
</reference>
<sequence>METTRPSQDGQRHCGWALRLLGQQTDGDWAAAFQTKFNTVCWRFWERLEKKSQPPAPTIVKTASRHQAPSRTKPCHSDAPSTPQKQANPGTAEQRRSNSPPVHPQALPVQDNTSRQHRGGPFAALQRSFRGKGRPTPTHRTHAAALRVHPSLPH</sequence>
<feature type="compositionally biased region" description="Basic residues" evidence="1">
    <location>
        <begin position="129"/>
        <end position="142"/>
    </location>
</feature>
<name>A0AAD1RW70_PELCU</name>
<evidence type="ECO:0000313" key="3">
    <source>
        <dbReference type="Proteomes" id="UP001295444"/>
    </source>
</evidence>
<dbReference type="EMBL" id="OW240915">
    <property type="protein sequence ID" value="CAH2282446.1"/>
    <property type="molecule type" value="Genomic_DNA"/>
</dbReference>
<evidence type="ECO:0000313" key="2">
    <source>
        <dbReference type="EMBL" id="CAH2282446.1"/>
    </source>
</evidence>
<organism evidence="2 3">
    <name type="scientific">Pelobates cultripes</name>
    <name type="common">Western spadefoot toad</name>
    <dbReference type="NCBI Taxonomy" id="61616"/>
    <lineage>
        <taxon>Eukaryota</taxon>
        <taxon>Metazoa</taxon>
        <taxon>Chordata</taxon>
        <taxon>Craniata</taxon>
        <taxon>Vertebrata</taxon>
        <taxon>Euteleostomi</taxon>
        <taxon>Amphibia</taxon>
        <taxon>Batrachia</taxon>
        <taxon>Anura</taxon>
        <taxon>Pelobatoidea</taxon>
        <taxon>Pelobatidae</taxon>
        <taxon>Pelobates</taxon>
    </lineage>
</organism>
<dbReference type="Proteomes" id="UP001295444">
    <property type="component" value="Chromosome 04"/>
</dbReference>
<accession>A0AAD1RW70</accession>